<evidence type="ECO:0000256" key="2">
    <source>
        <dbReference type="ARBA" id="ARBA00022705"/>
    </source>
</evidence>
<keyword evidence="3" id="KW-0238">DNA-binding</keyword>
<dbReference type="GO" id="GO:0031390">
    <property type="term" value="C:Ctf18 RFC-like complex"/>
    <property type="evidence" value="ECO:0007669"/>
    <property type="project" value="InterPro"/>
</dbReference>
<dbReference type="GO" id="GO:0007064">
    <property type="term" value="P:mitotic sister chromatid cohesion"/>
    <property type="evidence" value="ECO:0007669"/>
    <property type="project" value="InterPro"/>
</dbReference>
<sequence>MPTTSIDCSQISTILNPQPPSTATPKSPQDPIISSPLGLVIIEIQGELNLPTTVPTNNTEETQEYISENFITVDRIYDAVKFGKIEFDTRDEKKVTLFIGKSQRLIGSIVNLDKPLGVLRVPIKREDDMEEGLEEEDGIKLVDVVRKRMIFKQRPLPIM</sequence>
<organism evidence="8 9">
    <name type="scientific">[Candida] subhashii</name>
    <dbReference type="NCBI Taxonomy" id="561895"/>
    <lineage>
        <taxon>Eukaryota</taxon>
        <taxon>Fungi</taxon>
        <taxon>Dikarya</taxon>
        <taxon>Ascomycota</taxon>
        <taxon>Saccharomycotina</taxon>
        <taxon>Pichiomycetes</taxon>
        <taxon>Debaryomycetaceae</taxon>
        <taxon>Spathaspora</taxon>
    </lineage>
</organism>
<comment type="similarity">
    <text evidence="6">Belongs to the CTF8 family.</text>
</comment>
<dbReference type="PANTHER" id="PTHR28605:SF1">
    <property type="entry name" value="CHROMOSOME TRANSMISSION FIDELITY FACTOR 8"/>
    <property type="match status" value="1"/>
</dbReference>
<evidence type="ECO:0000256" key="6">
    <source>
        <dbReference type="ARBA" id="ARBA00038447"/>
    </source>
</evidence>
<feature type="compositionally biased region" description="Polar residues" evidence="7">
    <location>
        <begin position="1"/>
        <end position="16"/>
    </location>
</feature>
<evidence type="ECO:0000256" key="5">
    <source>
        <dbReference type="ARBA" id="ARBA00023306"/>
    </source>
</evidence>
<keyword evidence="5" id="KW-0131">Cell cycle</keyword>
<dbReference type="Pfam" id="PF09696">
    <property type="entry name" value="Ctf8"/>
    <property type="match status" value="1"/>
</dbReference>
<proteinExistence type="inferred from homology"/>
<evidence type="ECO:0000256" key="3">
    <source>
        <dbReference type="ARBA" id="ARBA00023125"/>
    </source>
</evidence>
<evidence type="ECO:0000256" key="4">
    <source>
        <dbReference type="ARBA" id="ARBA00023242"/>
    </source>
</evidence>
<keyword evidence="9" id="KW-1185">Reference proteome</keyword>
<keyword evidence="2" id="KW-0235">DNA replication</keyword>
<dbReference type="GO" id="GO:0006260">
    <property type="term" value="P:DNA replication"/>
    <property type="evidence" value="ECO:0007669"/>
    <property type="project" value="UniProtKB-KW"/>
</dbReference>
<feature type="region of interest" description="Disordered" evidence="7">
    <location>
        <begin position="1"/>
        <end position="30"/>
    </location>
</feature>
<evidence type="ECO:0008006" key="10">
    <source>
        <dbReference type="Google" id="ProtNLM"/>
    </source>
</evidence>
<dbReference type="EMBL" id="JAGSYN010000135">
    <property type="protein sequence ID" value="KAG7663560.1"/>
    <property type="molecule type" value="Genomic_DNA"/>
</dbReference>
<dbReference type="PANTHER" id="PTHR28605">
    <property type="entry name" value="CTF8, CHROMOSOME TRANSMISSION FIDELITY FACTOR 8 HOMOLOG (S. CEREVISIAE)"/>
    <property type="match status" value="1"/>
</dbReference>
<keyword evidence="4" id="KW-0539">Nucleus</keyword>
<evidence type="ECO:0000313" key="8">
    <source>
        <dbReference type="EMBL" id="KAG7663560.1"/>
    </source>
</evidence>
<comment type="subcellular location">
    <subcellularLocation>
        <location evidence="1">Nucleus</location>
    </subcellularLocation>
</comment>
<evidence type="ECO:0000313" key="9">
    <source>
        <dbReference type="Proteomes" id="UP000694255"/>
    </source>
</evidence>
<accession>A0A8J5UXD0</accession>
<protein>
    <recommendedName>
        <fullName evidence="10">Chromosome transmission fidelity protein 8</fullName>
    </recommendedName>
</protein>
<dbReference type="AlphaFoldDB" id="A0A8J5UXD0"/>
<reference evidence="8 9" key="1">
    <citation type="journal article" date="2021" name="DNA Res.">
        <title>Genome analysis of Candida subhashii reveals its hybrid nature and dual mitochondrial genome conformations.</title>
        <authorList>
            <person name="Mixao V."/>
            <person name="Hegedusova E."/>
            <person name="Saus E."/>
            <person name="Pryszcz L.P."/>
            <person name="Cillingova A."/>
            <person name="Nosek J."/>
            <person name="Gabaldon T."/>
        </authorList>
    </citation>
    <scope>NUCLEOTIDE SEQUENCE [LARGE SCALE GENOMIC DNA]</scope>
    <source>
        <strain evidence="8 9">CBS 10753</strain>
    </source>
</reference>
<evidence type="ECO:0000256" key="7">
    <source>
        <dbReference type="SAM" id="MobiDB-lite"/>
    </source>
</evidence>
<dbReference type="RefSeq" id="XP_049263792.1">
    <property type="nucleotide sequence ID" value="XM_049406748.1"/>
</dbReference>
<gene>
    <name evidence="8" type="ORF">J8A68_002946</name>
</gene>
<dbReference type="OrthoDB" id="121932at2759"/>
<dbReference type="GeneID" id="73469747"/>
<evidence type="ECO:0000256" key="1">
    <source>
        <dbReference type="ARBA" id="ARBA00004123"/>
    </source>
</evidence>
<comment type="caution">
    <text evidence="8">The sequence shown here is derived from an EMBL/GenBank/DDBJ whole genome shotgun (WGS) entry which is preliminary data.</text>
</comment>
<name>A0A8J5UXD0_9ASCO</name>
<dbReference type="Proteomes" id="UP000694255">
    <property type="component" value="Unassembled WGS sequence"/>
</dbReference>
<dbReference type="GO" id="GO:0003677">
    <property type="term" value="F:DNA binding"/>
    <property type="evidence" value="ECO:0007669"/>
    <property type="project" value="UniProtKB-KW"/>
</dbReference>
<dbReference type="InterPro" id="IPR018607">
    <property type="entry name" value="Ctf8"/>
</dbReference>